<dbReference type="SUPFAM" id="SSF47473">
    <property type="entry name" value="EF-hand"/>
    <property type="match status" value="1"/>
</dbReference>
<dbReference type="SMART" id="SM00368">
    <property type="entry name" value="LRR_RI"/>
    <property type="match status" value="6"/>
</dbReference>
<protein>
    <recommendedName>
        <fullName evidence="3">EF-hand domain-containing protein</fullName>
    </recommendedName>
</protein>
<evidence type="ECO:0000256" key="1">
    <source>
        <dbReference type="ARBA" id="ARBA00022837"/>
    </source>
</evidence>
<dbReference type="InterPro" id="IPR002048">
    <property type="entry name" value="EF_hand_dom"/>
</dbReference>
<dbReference type="OrthoDB" id="120976at2759"/>
<feature type="compositionally biased region" description="Low complexity" evidence="2">
    <location>
        <begin position="585"/>
        <end position="607"/>
    </location>
</feature>
<dbReference type="Pfam" id="PF13499">
    <property type="entry name" value="EF-hand_7"/>
    <property type="match status" value="1"/>
</dbReference>
<feature type="compositionally biased region" description="Basic and acidic residues" evidence="2">
    <location>
        <begin position="18"/>
        <end position="36"/>
    </location>
</feature>
<dbReference type="PROSITE" id="PS51450">
    <property type="entry name" value="LRR"/>
    <property type="match status" value="1"/>
</dbReference>
<feature type="compositionally biased region" description="Polar residues" evidence="2">
    <location>
        <begin position="615"/>
        <end position="629"/>
    </location>
</feature>
<dbReference type="GO" id="GO:0005509">
    <property type="term" value="F:calcium ion binding"/>
    <property type="evidence" value="ECO:0007669"/>
    <property type="project" value="InterPro"/>
</dbReference>
<dbReference type="PROSITE" id="PS50222">
    <property type="entry name" value="EF_HAND_2"/>
    <property type="match status" value="2"/>
</dbReference>
<evidence type="ECO:0000256" key="2">
    <source>
        <dbReference type="SAM" id="MobiDB-lite"/>
    </source>
</evidence>
<feature type="domain" description="EF-hand" evidence="3">
    <location>
        <begin position="509"/>
        <end position="544"/>
    </location>
</feature>
<feature type="compositionally biased region" description="Polar residues" evidence="2">
    <location>
        <begin position="37"/>
        <end position="48"/>
    </location>
</feature>
<evidence type="ECO:0000313" key="4">
    <source>
        <dbReference type="EMBL" id="OWF51351.1"/>
    </source>
</evidence>
<dbReference type="InterPro" id="IPR052394">
    <property type="entry name" value="LRR-containing"/>
</dbReference>
<feature type="compositionally biased region" description="Low complexity" evidence="2">
    <location>
        <begin position="552"/>
        <end position="577"/>
    </location>
</feature>
<dbReference type="Gene3D" id="3.80.10.10">
    <property type="entry name" value="Ribonuclease Inhibitor"/>
    <property type="match status" value="2"/>
</dbReference>
<keyword evidence="1" id="KW-0106">Calcium</keyword>
<dbReference type="InterPro" id="IPR001611">
    <property type="entry name" value="Leu-rich_rpt"/>
</dbReference>
<dbReference type="EMBL" id="NEDP02002277">
    <property type="protein sequence ID" value="OWF51351.1"/>
    <property type="molecule type" value="Genomic_DNA"/>
</dbReference>
<dbReference type="InterPro" id="IPR011992">
    <property type="entry name" value="EF-hand-dom_pair"/>
</dbReference>
<dbReference type="InterPro" id="IPR032675">
    <property type="entry name" value="LRR_dom_sf"/>
</dbReference>
<evidence type="ECO:0000313" key="5">
    <source>
        <dbReference type="Proteomes" id="UP000242188"/>
    </source>
</evidence>
<dbReference type="Pfam" id="PF13516">
    <property type="entry name" value="LRR_6"/>
    <property type="match status" value="4"/>
</dbReference>
<gene>
    <name evidence="4" type="ORF">KP79_PYT09872</name>
</gene>
<dbReference type="AlphaFoldDB" id="A0A210QRK2"/>
<proteinExistence type="predicted"/>
<dbReference type="PANTHER" id="PTHR24114:SF2">
    <property type="entry name" value="F-BOX DOMAIN-CONTAINING PROTEIN-RELATED"/>
    <property type="match status" value="1"/>
</dbReference>
<accession>A0A210QRK2</accession>
<name>A0A210QRK2_MIZYE</name>
<dbReference type="SUPFAM" id="SSF52047">
    <property type="entry name" value="RNI-like"/>
    <property type="match status" value="1"/>
</dbReference>
<evidence type="ECO:0000259" key="3">
    <source>
        <dbReference type="PROSITE" id="PS50222"/>
    </source>
</evidence>
<dbReference type="SMART" id="SM00054">
    <property type="entry name" value="EFh"/>
    <property type="match status" value="2"/>
</dbReference>
<dbReference type="CDD" id="cd00051">
    <property type="entry name" value="EFh"/>
    <property type="match status" value="1"/>
</dbReference>
<dbReference type="PANTHER" id="PTHR24114">
    <property type="entry name" value="LEUCINE RICH REPEAT FAMILY PROTEIN"/>
    <property type="match status" value="1"/>
</dbReference>
<reference evidence="4 5" key="1">
    <citation type="journal article" date="2017" name="Nat. Ecol. Evol.">
        <title>Scallop genome provides insights into evolution of bilaterian karyotype and development.</title>
        <authorList>
            <person name="Wang S."/>
            <person name="Zhang J."/>
            <person name="Jiao W."/>
            <person name="Li J."/>
            <person name="Xun X."/>
            <person name="Sun Y."/>
            <person name="Guo X."/>
            <person name="Huan P."/>
            <person name="Dong B."/>
            <person name="Zhang L."/>
            <person name="Hu X."/>
            <person name="Sun X."/>
            <person name="Wang J."/>
            <person name="Zhao C."/>
            <person name="Wang Y."/>
            <person name="Wang D."/>
            <person name="Huang X."/>
            <person name="Wang R."/>
            <person name="Lv J."/>
            <person name="Li Y."/>
            <person name="Zhang Z."/>
            <person name="Liu B."/>
            <person name="Lu W."/>
            <person name="Hui Y."/>
            <person name="Liang J."/>
            <person name="Zhou Z."/>
            <person name="Hou R."/>
            <person name="Li X."/>
            <person name="Liu Y."/>
            <person name="Li H."/>
            <person name="Ning X."/>
            <person name="Lin Y."/>
            <person name="Zhao L."/>
            <person name="Xing Q."/>
            <person name="Dou J."/>
            <person name="Li Y."/>
            <person name="Mao J."/>
            <person name="Guo H."/>
            <person name="Dou H."/>
            <person name="Li T."/>
            <person name="Mu C."/>
            <person name="Jiang W."/>
            <person name="Fu Q."/>
            <person name="Fu X."/>
            <person name="Miao Y."/>
            <person name="Liu J."/>
            <person name="Yu Q."/>
            <person name="Li R."/>
            <person name="Liao H."/>
            <person name="Li X."/>
            <person name="Kong Y."/>
            <person name="Jiang Z."/>
            <person name="Chourrout D."/>
            <person name="Li R."/>
            <person name="Bao Z."/>
        </authorList>
    </citation>
    <scope>NUCLEOTIDE SEQUENCE [LARGE SCALE GENOMIC DNA]</scope>
    <source>
        <strain evidence="4 5">PY_sf001</strain>
    </source>
</reference>
<sequence>MERLVGSPRPASSASKIQRRETPRERIPNPREEPKTSSRAVSPVQSLAATDLGSELELITSALEPTMEAVNVDIEDGEGWDTDLEDVKNLIEKAKPKKHVPKKHKDKKGKKENYPKRKILTEEEKARLVYIRACIKFSITPSSLFLRGLKKGHVNLQNQGLGPLGTQAVALSLVIDRTVTDVVIAGNSIGQTGIRYLTDMLLVNDNINHIDVSDNNLQSHGAQALSNMLLHNDSILSLKASGNQFNRNDALLFAQAIQFDRFSLRVLDLSHNNLETEGGQHLGPAIAANDTIEILDISWNHLAYDGIKAVAEGLKENTSIKTLNVSWNGIGDEGAVCLVQAATINETLEVLQMDANRIGPIGLANLLKQTASNKALLELKMSKNPITTLGPESALHVINAHPEMGLQLLEIQDSWLTSEACRLVYEIQELKPKFKVVHGGFTNAHDLIKASIKKREENCMNDPFLFLINYVNDNRLRWMDLFNRLDTDKNFSISFEEFRNGMKANSIPISDKDVGILMERLDEDHDGTIDFGELLEGQKKYLKRFEKVMGVTPTLSTSTPSTRQNSRPSSRQQSRPSSRQKSRPSSRQQSRPTSRTDRSAALASQQKSKSDMESYTRTIQSAPGLSVIS</sequence>
<feature type="region of interest" description="Disordered" evidence="2">
    <location>
        <begin position="552"/>
        <end position="629"/>
    </location>
</feature>
<feature type="domain" description="EF-hand" evidence="3">
    <location>
        <begin position="473"/>
        <end position="508"/>
    </location>
</feature>
<keyword evidence="5" id="KW-1185">Reference proteome</keyword>
<dbReference type="InterPro" id="IPR018247">
    <property type="entry name" value="EF_Hand_1_Ca_BS"/>
</dbReference>
<feature type="region of interest" description="Disordered" evidence="2">
    <location>
        <begin position="1"/>
        <end position="48"/>
    </location>
</feature>
<comment type="caution">
    <text evidence="4">The sequence shown here is derived from an EMBL/GenBank/DDBJ whole genome shotgun (WGS) entry which is preliminary data.</text>
</comment>
<dbReference type="PROSITE" id="PS00018">
    <property type="entry name" value="EF_HAND_1"/>
    <property type="match status" value="1"/>
</dbReference>
<organism evidence="4 5">
    <name type="scientific">Mizuhopecten yessoensis</name>
    <name type="common">Japanese scallop</name>
    <name type="synonym">Patinopecten yessoensis</name>
    <dbReference type="NCBI Taxonomy" id="6573"/>
    <lineage>
        <taxon>Eukaryota</taxon>
        <taxon>Metazoa</taxon>
        <taxon>Spiralia</taxon>
        <taxon>Lophotrochozoa</taxon>
        <taxon>Mollusca</taxon>
        <taxon>Bivalvia</taxon>
        <taxon>Autobranchia</taxon>
        <taxon>Pteriomorphia</taxon>
        <taxon>Pectinida</taxon>
        <taxon>Pectinoidea</taxon>
        <taxon>Pectinidae</taxon>
        <taxon>Mizuhopecten</taxon>
    </lineage>
</organism>
<dbReference type="Proteomes" id="UP000242188">
    <property type="component" value="Unassembled WGS sequence"/>
</dbReference>
<dbReference type="Gene3D" id="1.10.238.10">
    <property type="entry name" value="EF-hand"/>
    <property type="match status" value="1"/>
</dbReference>